<sequence>MRTFDDPQHTTELTFAPVRRSELLEDSNLVQSAGLASKGLYLYPSVVTIDGGAKDTFKNAVLILEALRAQKPLGSAVELSRSFAPTTAKINNGTASQTPPKGTLLEAACTIITTLTPLKPAGWQKSGSSDSILNTAIIPDLELPDLLQFIGLFNAMQVGDVGSQLMIATLPAKQPPKESTQVKPAKAKKAVVTTSEYKRPRLHAGNYPFAPQNSDAFGTIGLLGAIGRWAHRARETEWAARVLNSLADAPLYIVSYDKIQQVHFGHHVTRLALEHELSSLLASLYRDTVLYREPDVQRRYDNPTYQLFYFTAARFLQLFSRPAFIDFLAFRAEYAPELAPLFNEYFMNIDSEIVRSAGALGRWLNTTAYLVARDDVGTGVANQEELVKKAKAKILVEFESAAMSAKSPQDLLFRISTRAGRLLQDDAPAAAERFMDATATGEISQQDATHLLVAYMRLRSKAKAKNVAETPAETEPVSISDLPNN</sequence>
<gene>
    <name evidence="2" type="ORF">GCM10022408_00040</name>
</gene>
<evidence type="ECO:0000313" key="3">
    <source>
        <dbReference type="Proteomes" id="UP001500567"/>
    </source>
</evidence>
<keyword evidence="3" id="KW-1185">Reference proteome</keyword>
<comment type="caution">
    <text evidence="2">The sequence shown here is derived from an EMBL/GenBank/DDBJ whole genome shotgun (WGS) entry which is preliminary data.</text>
</comment>
<evidence type="ECO:0008006" key="4">
    <source>
        <dbReference type="Google" id="ProtNLM"/>
    </source>
</evidence>
<accession>A0ABP7R8H6</accession>
<protein>
    <recommendedName>
        <fullName evidence="4">Type I-PGING CRISPR-associated protein Cas8c/Csp2</fullName>
    </recommendedName>
</protein>
<dbReference type="Proteomes" id="UP001500567">
    <property type="component" value="Unassembled WGS sequence"/>
</dbReference>
<reference evidence="3" key="1">
    <citation type="journal article" date="2019" name="Int. J. Syst. Evol. Microbiol.">
        <title>The Global Catalogue of Microorganisms (GCM) 10K type strain sequencing project: providing services to taxonomists for standard genome sequencing and annotation.</title>
        <authorList>
            <consortium name="The Broad Institute Genomics Platform"/>
            <consortium name="The Broad Institute Genome Sequencing Center for Infectious Disease"/>
            <person name="Wu L."/>
            <person name="Ma J."/>
        </authorList>
    </citation>
    <scope>NUCLEOTIDE SEQUENCE [LARGE SCALE GENOMIC DNA]</scope>
    <source>
        <strain evidence="3">JCM 17224</strain>
    </source>
</reference>
<name>A0ABP7R8H6_9BACT</name>
<dbReference type="EMBL" id="BAABDJ010000001">
    <property type="protein sequence ID" value="GAA3993952.1"/>
    <property type="molecule type" value="Genomic_DNA"/>
</dbReference>
<organism evidence="2 3">
    <name type="scientific">Hymenobacter fastidiosus</name>
    <dbReference type="NCBI Taxonomy" id="486264"/>
    <lineage>
        <taxon>Bacteria</taxon>
        <taxon>Pseudomonadati</taxon>
        <taxon>Bacteroidota</taxon>
        <taxon>Cytophagia</taxon>
        <taxon>Cytophagales</taxon>
        <taxon>Hymenobacteraceae</taxon>
        <taxon>Hymenobacter</taxon>
    </lineage>
</organism>
<feature type="region of interest" description="Disordered" evidence="1">
    <location>
        <begin position="464"/>
        <end position="485"/>
    </location>
</feature>
<evidence type="ECO:0000256" key="1">
    <source>
        <dbReference type="SAM" id="MobiDB-lite"/>
    </source>
</evidence>
<evidence type="ECO:0000313" key="2">
    <source>
        <dbReference type="EMBL" id="GAA3993952.1"/>
    </source>
</evidence>
<proteinExistence type="predicted"/>